<reference evidence="2" key="1">
    <citation type="submission" date="2022-10" db="EMBL/GenBank/DDBJ databases">
        <title>Completed Genome Sequence of two octocoral isolated bacterium, Endozoicomonas euniceicola EF212T and Endozoicomonas gorgoniicola PS125T.</title>
        <authorList>
            <person name="Chiou Y.-J."/>
            <person name="Chen Y.-H."/>
        </authorList>
    </citation>
    <scope>NUCLEOTIDE SEQUENCE</scope>
    <source>
        <strain evidence="2">EF212</strain>
    </source>
</reference>
<sequence>MENLPPKMNGAYFSARQMPMYPKLLHNDHDDVDRPVNESKPEKHTDDFDDDLDFYFGTDPEEETASPLRKNSSEDENGYKVVELEWNEILKKYVAVLTNLLPVILKTYNKTPVNDSLNFETDPEFTEPDVKSIYVSLPVRSSSENSYPVKRTGESDDEESSDSPSNSKEPDNDDSEDIIPSKQPRVSSHSEYHLKTVPIKSDDNDRHFLRIGPSDCLNSCNLTEQGAKELQADNPELFATTEDARAAFQALTEHDFKETTHTVEYQAIARLISKYQDKPVAELMKKYPEKFQTMKMKDAWRAIDNYNSTIEEIWSGGQMPSKERDEVLEEFISDQKQNPVNQQILSSTAYTLDVVFAYSIDDSIEFFTYVAPTLFIHLDPQKADNTELLIICNRNYEGMEMYRLTKWGALKLHEINPDLFPTADFASSVFCVLFGRECPNVYDVDTLQYQAIAELVDEYISKGSIENIIVEEDFWHIELYIERIPYKMFSNNYFAFDKDKDKDSKAFSVSKSSWEKYNQHCQGGN</sequence>
<feature type="region of interest" description="Disordered" evidence="1">
    <location>
        <begin position="24"/>
        <end position="76"/>
    </location>
</feature>
<feature type="compositionally biased region" description="Acidic residues" evidence="1">
    <location>
        <begin position="47"/>
        <end position="64"/>
    </location>
</feature>
<evidence type="ECO:0000313" key="2">
    <source>
        <dbReference type="EMBL" id="UYM17507.1"/>
    </source>
</evidence>
<proteinExistence type="predicted"/>
<dbReference type="RefSeq" id="WP_262600116.1">
    <property type="nucleotide sequence ID" value="NZ_CP103300.1"/>
</dbReference>
<gene>
    <name evidence="2" type="ORF">NX720_06210</name>
</gene>
<evidence type="ECO:0000256" key="1">
    <source>
        <dbReference type="SAM" id="MobiDB-lite"/>
    </source>
</evidence>
<dbReference type="Proteomes" id="UP001163255">
    <property type="component" value="Chromosome"/>
</dbReference>
<evidence type="ECO:0000313" key="3">
    <source>
        <dbReference type="Proteomes" id="UP001163255"/>
    </source>
</evidence>
<feature type="compositionally biased region" description="Basic and acidic residues" evidence="1">
    <location>
        <begin position="188"/>
        <end position="198"/>
    </location>
</feature>
<feature type="region of interest" description="Disordered" evidence="1">
    <location>
        <begin position="142"/>
        <end position="198"/>
    </location>
</feature>
<dbReference type="EMBL" id="CP103300">
    <property type="protein sequence ID" value="UYM17507.1"/>
    <property type="molecule type" value="Genomic_DNA"/>
</dbReference>
<name>A0ABY6GY54_9GAMM</name>
<keyword evidence="3" id="KW-1185">Reference proteome</keyword>
<accession>A0ABY6GY54</accession>
<organism evidence="2 3">
    <name type="scientific">Endozoicomonas euniceicola</name>
    <dbReference type="NCBI Taxonomy" id="1234143"/>
    <lineage>
        <taxon>Bacteria</taxon>
        <taxon>Pseudomonadati</taxon>
        <taxon>Pseudomonadota</taxon>
        <taxon>Gammaproteobacteria</taxon>
        <taxon>Oceanospirillales</taxon>
        <taxon>Endozoicomonadaceae</taxon>
        <taxon>Endozoicomonas</taxon>
    </lineage>
</organism>
<feature type="compositionally biased region" description="Basic and acidic residues" evidence="1">
    <location>
        <begin position="25"/>
        <end position="46"/>
    </location>
</feature>
<protein>
    <submittedName>
        <fullName evidence="2">Uncharacterized protein</fullName>
    </submittedName>
</protein>